<organism evidence="1 2">
    <name type="scientific">Rubinisphaera brasiliensis (strain ATCC 49424 / DSM 5305 / JCM 21570 / IAM 15109 / NBRC 103401 / IFAM 1448)</name>
    <name type="common">Planctomyces brasiliensis</name>
    <dbReference type="NCBI Taxonomy" id="756272"/>
    <lineage>
        <taxon>Bacteria</taxon>
        <taxon>Pseudomonadati</taxon>
        <taxon>Planctomycetota</taxon>
        <taxon>Planctomycetia</taxon>
        <taxon>Planctomycetales</taxon>
        <taxon>Planctomycetaceae</taxon>
        <taxon>Rubinisphaera</taxon>
    </lineage>
</organism>
<dbReference type="AlphaFoldDB" id="F0SKT0"/>
<evidence type="ECO:0000313" key="1">
    <source>
        <dbReference type="EMBL" id="ADY58750.1"/>
    </source>
</evidence>
<dbReference type="HOGENOM" id="CLU_775864_0_0_0"/>
<evidence type="ECO:0000313" key="2">
    <source>
        <dbReference type="Proteomes" id="UP000006860"/>
    </source>
</evidence>
<protein>
    <submittedName>
        <fullName evidence="1">Uncharacterized protein</fullName>
    </submittedName>
</protein>
<reference evidence="2" key="1">
    <citation type="submission" date="2011-02" db="EMBL/GenBank/DDBJ databases">
        <title>The complete genome of Planctomyces brasiliensis DSM 5305.</title>
        <authorList>
            <person name="Lucas S."/>
            <person name="Copeland A."/>
            <person name="Lapidus A."/>
            <person name="Bruce D."/>
            <person name="Goodwin L."/>
            <person name="Pitluck S."/>
            <person name="Kyrpides N."/>
            <person name="Mavromatis K."/>
            <person name="Pagani I."/>
            <person name="Ivanova N."/>
            <person name="Ovchinnikova G."/>
            <person name="Lu M."/>
            <person name="Detter J.C."/>
            <person name="Han C."/>
            <person name="Land M."/>
            <person name="Hauser L."/>
            <person name="Markowitz V."/>
            <person name="Cheng J.-F."/>
            <person name="Hugenholtz P."/>
            <person name="Woyke T."/>
            <person name="Wu D."/>
            <person name="Tindall B."/>
            <person name="Pomrenke H.G."/>
            <person name="Brambilla E."/>
            <person name="Klenk H.-P."/>
            <person name="Eisen J.A."/>
        </authorList>
    </citation>
    <scope>NUCLEOTIDE SEQUENCE [LARGE SCALE GENOMIC DNA]</scope>
    <source>
        <strain evidence="2">ATCC 49424 / DSM 5305 / JCM 21570 / NBRC 103401 / IFAM 1448</strain>
    </source>
</reference>
<gene>
    <name evidence="1" type="ordered locus">Plabr_1134</name>
</gene>
<dbReference type="Proteomes" id="UP000006860">
    <property type="component" value="Chromosome"/>
</dbReference>
<name>F0SKT0_RUBBR</name>
<dbReference type="STRING" id="756272.Plabr_1134"/>
<dbReference type="KEGG" id="pbs:Plabr_1134"/>
<dbReference type="eggNOG" id="ENOG50342PW">
    <property type="taxonomic scope" value="Bacteria"/>
</dbReference>
<dbReference type="RefSeq" id="WP_013627483.1">
    <property type="nucleotide sequence ID" value="NC_015174.1"/>
</dbReference>
<dbReference type="OrthoDB" id="8444932at2"/>
<accession>F0SKT0</accession>
<proteinExistence type="predicted"/>
<dbReference type="EMBL" id="CP002546">
    <property type="protein sequence ID" value="ADY58750.1"/>
    <property type="molecule type" value="Genomic_DNA"/>
</dbReference>
<sequence>MGSDAMQIDIQQLAKLPFLQGVPLDGRIIAATSYYEANKPFFGMPHPNTGEMHIMPNTTPTWGGYWSESCIDAERDTSFELLDVIAQHFSFGRVLNTMHSIEVDLSNMAAAIEKFFAIWNYRAVRPQSDTAIRLMCLTEVEYVFGLSRSLIDLFHDCHRHLYHHFEKQELPRTFGGFVDHEVSALVKKYNLAPATEQYLEKVKPFFGKVREVRDSIFHHGKNLEMIYVLDDGPGVCIDYPPFNVFNDVLGVEGKFHVDQKENNLGSLFFLMLSMLDRIIEASDDLASMIGKVFPQPPRYTKSNYRYFLRGPSFPILNCRQQLMDACWLAPAMEVAASHLETLAPLLKKNDVETNEGE</sequence>
<keyword evidence="2" id="KW-1185">Reference proteome</keyword>